<dbReference type="EMBL" id="VSSQ01006176">
    <property type="protein sequence ID" value="MPM31791.1"/>
    <property type="molecule type" value="Genomic_DNA"/>
</dbReference>
<name>A0A644YVB8_9ZZZZ</name>
<evidence type="ECO:0000256" key="1">
    <source>
        <dbReference type="SAM" id="Phobius"/>
    </source>
</evidence>
<evidence type="ECO:0000313" key="2">
    <source>
        <dbReference type="EMBL" id="MPM31791.1"/>
    </source>
</evidence>
<comment type="caution">
    <text evidence="2">The sequence shown here is derived from an EMBL/GenBank/DDBJ whole genome shotgun (WGS) entry which is preliminary data.</text>
</comment>
<protein>
    <submittedName>
        <fullName evidence="2">Uncharacterized protein</fullName>
    </submittedName>
</protein>
<feature type="transmembrane region" description="Helical" evidence="1">
    <location>
        <begin position="20"/>
        <end position="37"/>
    </location>
</feature>
<proteinExistence type="predicted"/>
<dbReference type="AlphaFoldDB" id="A0A644YVB8"/>
<gene>
    <name evidence="2" type="ORF">SDC9_78348</name>
</gene>
<organism evidence="2">
    <name type="scientific">bioreactor metagenome</name>
    <dbReference type="NCBI Taxonomy" id="1076179"/>
    <lineage>
        <taxon>unclassified sequences</taxon>
        <taxon>metagenomes</taxon>
        <taxon>ecological metagenomes</taxon>
    </lineage>
</organism>
<reference evidence="2" key="1">
    <citation type="submission" date="2019-08" db="EMBL/GenBank/DDBJ databases">
        <authorList>
            <person name="Kucharzyk K."/>
            <person name="Murdoch R.W."/>
            <person name="Higgins S."/>
            <person name="Loffler F."/>
        </authorList>
    </citation>
    <scope>NUCLEOTIDE SEQUENCE</scope>
</reference>
<accession>A0A644YVB8</accession>
<keyword evidence="1" id="KW-0472">Membrane</keyword>
<feature type="transmembrane region" description="Helical" evidence="1">
    <location>
        <begin position="49"/>
        <end position="75"/>
    </location>
</feature>
<sequence>MQVDDRSDISISVKVRRFTLLLLLAVVGTTGWLYFSAESAAEKQWAPVGAIWLVAVVAWLVWGAYLMFLVCAACARYIPISVKIRRFTLLLLLAVAGTTGWLYFSAETAAERQWAPVGAIWLVAVVAWLVWGAYLMFLVCAAFARYLWSVRNLSKARTDA</sequence>
<feature type="transmembrane region" description="Helical" evidence="1">
    <location>
        <begin position="118"/>
        <end position="148"/>
    </location>
</feature>
<keyword evidence="1" id="KW-1133">Transmembrane helix</keyword>
<keyword evidence="1" id="KW-0812">Transmembrane</keyword>
<feature type="transmembrane region" description="Helical" evidence="1">
    <location>
        <begin position="87"/>
        <end position="106"/>
    </location>
</feature>